<sequence length="321" mass="36235">MSDIPQHKLLESPNTRSIEINGWIISASTNSISNARECDALQSTLGIPLPEMTFGNNSLTIKHVPSGTKYAFSTLEALRSVKRGELGEGDGGVKVGHADKWLQSRTDPNSALPLPQTVASKPYDWTYTTTYSGQEFFEEPKEEHNPEEPPEIETGIPPTASFPISWKPADPEDPSNTIPLAELSRPDPILYYAEIPLFEDELHDNGVSTLIVRIRVMPTCWFLLSRFTLRVDHVLFRTYDTRIYHSFKSFPPFIVREISGWEAPYERVHRHLHKQDDLSPLTDPTFVAKILSELPKSVSQRDGAKTRWRGLGTKTQIAVLR</sequence>
<dbReference type="AlphaFoldDB" id="A0A9P5Z4T3"/>
<reference evidence="2" key="1">
    <citation type="submission" date="2020-11" db="EMBL/GenBank/DDBJ databases">
        <authorList>
            <consortium name="DOE Joint Genome Institute"/>
            <person name="Ahrendt S."/>
            <person name="Riley R."/>
            <person name="Andreopoulos W."/>
            <person name="Labutti K."/>
            <person name="Pangilinan J."/>
            <person name="Ruiz-Duenas F.J."/>
            <person name="Barrasa J.M."/>
            <person name="Sanchez-Garcia M."/>
            <person name="Camarero S."/>
            <person name="Miyauchi S."/>
            <person name="Serrano A."/>
            <person name="Linde D."/>
            <person name="Babiker R."/>
            <person name="Drula E."/>
            <person name="Ayuso-Fernandez I."/>
            <person name="Pacheco R."/>
            <person name="Padilla G."/>
            <person name="Ferreira P."/>
            <person name="Barriuso J."/>
            <person name="Kellner H."/>
            <person name="Castanera R."/>
            <person name="Alfaro M."/>
            <person name="Ramirez L."/>
            <person name="Pisabarro A.G."/>
            <person name="Kuo A."/>
            <person name="Tritt A."/>
            <person name="Lipzen A."/>
            <person name="He G."/>
            <person name="Yan M."/>
            <person name="Ng V."/>
            <person name="Cullen D."/>
            <person name="Martin F."/>
            <person name="Rosso M.-N."/>
            <person name="Henrissat B."/>
            <person name="Hibbett D."/>
            <person name="Martinez A.T."/>
            <person name="Grigoriev I.V."/>
        </authorList>
    </citation>
    <scope>NUCLEOTIDE SEQUENCE</scope>
    <source>
        <strain evidence="2">CIRM-BRFM 674</strain>
    </source>
</reference>
<gene>
    <name evidence="2" type="ORF">BDN70DRAFT_877233</name>
</gene>
<name>A0A9P5Z4T3_9AGAR</name>
<dbReference type="GO" id="GO:0031929">
    <property type="term" value="P:TOR signaling"/>
    <property type="evidence" value="ECO:0007669"/>
    <property type="project" value="TreeGrafter"/>
</dbReference>
<dbReference type="Proteomes" id="UP000807469">
    <property type="component" value="Unassembled WGS sequence"/>
</dbReference>
<dbReference type="InterPro" id="IPR007303">
    <property type="entry name" value="TIP41-like"/>
</dbReference>
<organism evidence="2 3">
    <name type="scientific">Pholiota conissans</name>
    <dbReference type="NCBI Taxonomy" id="109636"/>
    <lineage>
        <taxon>Eukaryota</taxon>
        <taxon>Fungi</taxon>
        <taxon>Dikarya</taxon>
        <taxon>Basidiomycota</taxon>
        <taxon>Agaricomycotina</taxon>
        <taxon>Agaricomycetes</taxon>
        <taxon>Agaricomycetidae</taxon>
        <taxon>Agaricales</taxon>
        <taxon>Agaricineae</taxon>
        <taxon>Strophariaceae</taxon>
        <taxon>Pholiota</taxon>
    </lineage>
</organism>
<dbReference type="Pfam" id="PF04176">
    <property type="entry name" value="TIP41"/>
    <property type="match status" value="1"/>
</dbReference>
<dbReference type="PANTHER" id="PTHR21021">
    <property type="entry name" value="GAF/PUTATIVE CYTOSKELETAL PROTEIN"/>
    <property type="match status" value="1"/>
</dbReference>
<accession>A0A9P5Z4T3</accession>
<keyword evidence="3" id="KW-1185">Reference proteome</keyword>
<evidence type="ECO:0000313" key="2">
    <source>
        <dbReference type="EMBL" id="KAF9480673.1"/>
    </source>
</evidence>
<dbReference type="PANTHER" id="PTHR21021:SF16">
    <property type="entry name" value="TIP41-LIKE PROTEIN"/>
    <property type="match status" value="1"/>
</dbReference>
<dbReference type="EMBL" id="MU155190">
    <property type="protein sequence ID" value="KAF9480673.1"/>
    <property type="molecule type" value="Genomic_DNA"/>
</dbReference>
<proteinExistence type="inferred from homology"/>
<dbReference type="GO" id="GO:0005829">
    <property type="term" value="C:cytosol"/>
    <property type="evidence" value="ECO:0007669"/>
    <property type="project" value="TreeGrafter"/>
</dbReference>
<protein>
    <submittedName>
        <fullName evidence="2">Type 2A phosphatase activator TIP41</fullName>
    </submittedName>
</protein>
<dbReference type="InterPro" id="IPR051330">
    <property type="entry name" value="Phosphatase_reg/MetRdx"/>
</dbReference>
<evidence type="ECO:0000313" key="3">
    <source>
        <dbReference type="Proteomes" id="UP000807469"/>
    </source>
</evidence>
<evidence type="ECO:0000256" key="1">
    <source>
        <dbReference type="ARBA" id="ARBA00006658"/>
    </source>
</evidence>
<comment type="caution">
    <text evidence="2">The sequence shown here is derived from an EMBL/GenBank/DDBJ whole genome shotgun (WGS) entry which is preliminary data.</text>
</comment>
<comment type="similarity">
    <text evidence="1">Belongs to the TIP41 family.</text>
</comment>
<dbReference type="OrthoDB" id="10253878at2759"/>